<keyword evidence="6 8" id="KW-1133">Transmembrane helix</keyword>
<dbReference type="KEGG" id="vbo:CKY39_22185"/>
<keyword evidence="7 8" id="KW-0472">Membrane</keyword>
<keyword evidence="3" id="KW-0813">Transport</keyword>
<dbReference type="PANTHER" id="PTHR30269">
    <property type="entry name" value="TRANSMEMBRANE PROTEIN YFCA"/>
    <property type="match status" value="1"/>
</dbReference>
<evidence type="ECO:0000256" key="1">
    <source>
        <dbReference type="ARBA" id="ARBA00004651"/>
    </source>
</evidence>
<feature type="transmembrane region" description="Helical" evidence="8">
    <location>
        <begin position="232"/>
        <end position="250"/>
    </location>
</feature>
<evidence type="ECO:0000256" key="4">
    <source>
        <dbReference type="ARBA" id="ARBA00022475"/>
    </source>
</evidence>
<feature type="transmembrane region" description="Helical" evidence="8">
    <location>
        <begin position="142"/>
        <end position="166"/>
    </location>
</feature>
<evidence type="ECO:0000256" key="8">
    <source>
        <dbReference type="RuleBase" id="RU363041"/>
    </source>
</evidence>
<keyword evidence="5 8" id="KW-0812">Transmembrane</keyword>
<evidence type="ECO:0000313" key="9">
    <source>
        <dbReference type="EMBL" id="ATA55632.1"/>
    </source>
</evidence>
<feature type="transmembrane region" description="Helical" evidence="8">
    <location>
        <begin position="186"/>
        <end position="212"/>
    </location>
</feature>
<dbReference type="Pfam" id="PF01925">
    <property type="entry name" value="TauE"/>
    <property type="match status" value="1"/>
</dbReference>
<evidence type="ECO:0000256" key="6">
    <source>
        <dbReference type="ARBA" id="ARBA00022989"/>
    </source>
</evidence>
<evidence type="ECO:0000256" key="7">
    <source>
        <dbReference type="ARBA" id="ARBA00023136"/>
    </source>
</evidence>
<dbReference type="EMBL" id="CP023284">
    <property type="protein sequence ID" value="ATA55632.1"/>
    <property type="molecule type" value="Genomic_DNA"/>
</dbReference>
<evidence type="ECO:0000313" key="10">
    <source>
        <dbReference type="Proteomes" id="UP000217154"/>
    </source>
</evidence>
<proteinExistence type="inferred from homology"/>
<name>A0A250DMZ2_9BURK</name>
<evidence type="ECO:0000256" key="5">
    <source>
        <dbReference type="ARBA" id="ARBA00022692"/>
    </source>
</evidence>
<dbReference type="Proteomes" id="UP000217154">
    <property type="component" value="Chromosome"/>
</dbReference>
<evidence type="ECO:0000256" key="3">
    <source>
        <dbReference type="ARBA" id="ARBA00022448"/>
    </source>
</evidence>
<feature type="transmembrane region" description="Helical" evidence="8">
    <location>
        <begin position="74"/>
        <end position="93"/>
    </location>
</feature>
<comment type="subcellular location">
    <subcellularLocation>
        <location evidence="1 8">Cell membrane</location>
        <topology evidence="1 8">Multi-pass membrane protein</topology>
    </subcellularLocation>
</comment>
<dbReference type="AlphaFoldDB" id="A0A250DMZ2"/>
<protein>
    <recommendedName>
        <fullName evidence="8">Probable membrane transporter protein</fullName>
    </recommendedName>
</protein>
<dbReference type="GO" id="GO:0005886">
    <property type="term" value="C:plasma membrane"/>
    <property type="evidence" value="ECO:0007669"/>
    <property type="project" value="UniProtKB-SubCell"/>
</dbReference>
<feature type="transmembrane region" description="Helical" evidence="8">
    <location>
        <begin position="32"/>
        <end position="62"/>
    </location>
</feature>
<comment type="similarity">
    <text evidence="2 8">Belongs to the 4-toluene sulfonate uptake permease (TSUP) (TC 2.A.102) family.</text>
</comment>
<organism evidence="9 10">
    <name type="scientific">Variovorax boronicumulans</name>
    <dbReference type="NCBI Taxonomy" id="436515"/>
    <lineage>
        <taxon>Bacteria</taxon>
        <taxon>Pseudomonadati</taxon>
        <taxon>Pseudomonadota</taxon>
        <taxon>Betaproteobacteria</taxon>
        <taxon>Burkholderiales</taxon>
        <taxon>Comamonadaceae</taxon>
        <taxon>Variovorax</taxon>
    </lineage>
</organism>
<dbReference type="InterPro" id="IPR052017">
    <property type="entry name" value="TSUP"/>
</dbReference>
<keyword evidence="4 8" id="KW-1003">Cell membrane</keyword>
<accession>A0A250DMZ2</accession>
<feature type="transmembrane region" description="Helical" evidence="8">
    <location>
        <begin position="99"/>
        <end position="122"/>
    </location>
</feature>
<evidence type="ECO:0000256" key="2">
    <source>
        <dbReference type="ARBA" id="ARBA00009142"/>
    </source>
</evidence>
<dbReference type="PANTHER" id="PTHR30269:SF0">
    <property type="entry name" value="MEMBRANE TRANSPORTER PROTEIN YFCA-RELATED"/>
    <property type="match status" value="1"/>
</dbReference>
<reference evidence="9 10" key="1">
    <citation type="submission" date="2017-09" db="EMBL/GenBank/DDBJ databases">
        <title>The diverse metabolic capabilities of V. boronicumulans make it an excellent choice for continued studies on novel biodegradation.</title>
        <authorList>
            <person name="Sun S."/>
        </authorList>
    </citation>
    <scope>NUCLEOTIDE SEQUENCE [LARGE SCALE GENOMIC DNA]</scope>
    <source>
        <strain evidence="9 10">J1</strain>
    </source>
</reference>
<sequence length="253" mass="25528">MLLDGALLGGAAALAGALNAVAGGGSFLTLPALAMVGVPLVSANATGTAALLPGYLAGAWALRKELSGPMSPSLLRLGVLSVLGGAAGAALLLSTSNHAFARIVPWLLLAATLLFAIGPGLVRRRLATADNHKPRGRWLADLGIVAVAVYGGYFNGGLGILLLAVLGALGHTDMGRMNGIKNFVSAILTLIAVAIYAASGAIVWTYALWMALGATVGGYAGGMLARRLKPEVVRGFVVLTGLAMTAAFLLKAY</sequence>
<dbReference type="InterPro" id="IPR002781">
    <property type="entry name" value="TM_pro_TauE-like"/>
</dbReference>
<gene>
    <name evidence="9" type="ORF">CKY39_22185</name>
</gene>